<evidence type="ECO:0000313" key="1">
    <source>
        <dbReference type="EMBL" id="JAD74541.1"/>
    </source>
</evidence>
<sequence>MTLSLPFVLLYVTAPKRFVNLLRWRLALCTRALDCKPLMRLSPHYCGLWKMMIRQQLPLMV</sequence>
<organism evidence="1">
    <name type="scientific">Arundo donax</name>
    <name type="common">Giant reed</name>
    <name type="synonym">Donax arundinaceus</name>
    <dbReference type="NCBI Taxonomy" id="35708"/>
    <lineage>
        <taxon>Eukaryota</taxon>
        <taxon>Viridiplantae</taxon>
        <taxon>Streptophyta</taxon>
        <taxon>Embryophyta</taxon>
        <taxon>Tracheophyta</taxon>
        <taxon>Spermatophyta</taxon>
        <taxon>Magnoliopsida</taxon>
        <taxon>Liliopsida</taxon>
        <taxon>Poales</taxon>
        <taxon>Poaceae</taxon>
        <taxon>PACMAD clade</taxon>
        <taxon>Arundinoideae</taxon>
        <taxon>Arundineae</taxon>
        <taxon>Arundo</taxon>
    </lineage>
</organism>
<dbReference type="EMBL" id="GBRH01223354">
    <property type="protein sequence ID" value="JAD74541.1"/>
    <property type="molecule type" value="Transcribed_RNA"/>
</dbReference>
<accession>A0A0A9CG54</accession>
<reference evidence="1" key="2">
    <citation type="journal article" date="2015" name="Data Brief">
        <title>Shoot transcriptome of the giant reed, Arundo donax.</title>
        <authorList>
            <person name="Barrero R.A."/>
            <person name="Guerrero F.D."/>
            <person name="Moolhuijzen P."/>
            <person name="Goolsby J.A."/>
            <person name="Tidwell J."/>
            <person name="Bellgard S.E."/>
            <person name="Bellgard M.I."/>
        </authorList>
    </citation>
    <scope>NUCLEOTIDE SEQUENCE</scope>
    <source>
        <tissue evidence="1">Shoot tissue taken approximately 20 cm above the soil surface</tissue>
    </source>
</reference>
<dbReference type="AlphaFoldDB" id="A0A0A9CG54"/>
<proteinExistence type="predicted"/>
<reference evidence="1" key="1">
    <citation type="submission" date="2014-09" db="EMBL/GenBank/DDBJ databases">
        <authorList>
            <person name="Magalhaes I.L.F."/>
            <person name="Oliveira U."/>
            <person name="Santos F.R."/>
            <person name="Vidigal T.H.D.A."/>
            <person name="Brescovit A.D."/>
            <person name="Santos A.J."/>
        </authorList>
    </citation>
    <scope>NUCLEOTIDE SEQUENCE</scope>
    <source>
        <tissue evidence="1">Shoot tissue taken approximately 20 cm above the soil surface</tissue>
    </source>
</reference>
<protein>
    <submittedName>
        <fullName evidence="1">Uncharacterized protein</fullName>
    </submittedName>
</protein>
<name>A0A0A9CG54_ARUDO</name>